<dbReference type="CDD" id="cd09917">
    <property type="entry name" value="F-box_SF"/>
    <property type="match status" value="1"/>
</dbReference>
<name>A0A8H3UIZ2_VENIN</name>
<sequence>MYALKLLTNPASYVGAVESEIAITSSVQVRLNLRTSLPTTRKVTTLQHYEKLTTSLYCRENSTDAECLTEHASQPDYGSDKYQTFEVKKNTMVSIPTELIEKITAFLSPKDLRAVRLTNSILAKRSFRHFADRHFNSITWTHARHSPTHWAKTGQHYLAERPECAPYVRTVSIQFATNPWKIANLPSPDYYVGNLMLFYNIHNLRLTNCSPHLMSDGFEEFTWDLYLPHLETLLISDARSFGKNSVTRFITAMMMKHQRTLKTIELLHIVTEHIGDWPHILEVANCLSDNASIHICGPMVRRNHSYVSFIPPSSVPDYDSVCSLQGPVATLGGHYRLTFHHFSRPGKLKAALRCMARSYRVAQSWEEALLFNGDLAPTDPQYLAALEAWAAWNNWGSKKLQGKHNE</sequence>
<evidence type="ECO:0000313" key="2">
    <source>
        <dbReference type="EMBL" id="KAE9970393.1"/>
    </source>
</evidence>
<protein>
    <recommendedName>
        <fullName evidence="1">F-box domain-containing protein</fullName>
    </recommendedName>
</protein>
<dbReference type="AlphaFoldDB" id="A0A8H3UIZ2"/>
<accession>A0A8H3UIZ2</accession>
<evidence type="ECO:0000313" key="3">
    <source>
        <dbReference type="Proteomes" id="UP000447873"/>
    </source>
</evidence>
<dbReference type="PROSITE" id="PS50181">
    <property type="entry name" value="FBOX"/>
    <property type="match status" value="1"/>
</dbReference>
<dbReference type="EMBL" id="WNWS01000332">
    <property type="protein sequence ID" value="KAE9970393.1"/>
    <property type="molecule type" value="Genomic_DNA"/>
</dbReference>
<organism evidence="2 3">
    <name type="scientific">Venturia inaequalis</name>
    <name type="common">Apple scab fungus</name>
    <dbReference type="NCBI Taxonomy" id="5025"/>
    <lineage>
        <taxon>Eukaryota</taxon>
        <taxon>Fungi</taxon>
        <taxon>Dikarya</taxon>
        <taxon>Ascomycota</taxon>
        <taxon>Pezizomycotina</taxon>
        <taxon>Dothideomycetes</taxon>
        <taxon>Pleosporomycetidae</taxon>
        <taxon>Venturiales</taxon>
        <taxon>Venturiaceae</taxon>
        <taxon>Venturia</taxon>
    </lineage>
</organism>
<dbReference type="Proteomes" id="UP000447873">
    <property type="component" value="Unassembled WGS sequence"/>
</dbReference>
<gene>
    <name evidence="2" type="ORF">EG328_006317</name>
</gene>
<evidence type="ECO:0000259" key="1">
    <source>
        <dbReference type="PROSITE" id="PS50181"/>
    </source>
</evidence>
<dbReference type="InterPro" id="IPR001810">
    <property type="entry name" value="F-box_dom"/>
</dbReference>
<feature type="domain" description="F-box" evidence="1">
    <location>
        <begin position="89"/>
        <end position="138"/>
    </location>
</feature>
<comment type="caution">
    <text evidence="2">The sequence shown here is derived from an EMBL/GenBank/DDBJ whole genome shotgun (WGS) entry which is preliminary data.</text>
</comment>
<proteinExistence type="predicted"/>
<reference evidence="2 3" key="1">
    <citation type="submission" date="2018-12" db="EMBL/GenBank/DDBJ databases">
        <title>Venturia inaequalis Genome Resource.</title>
        <authorList>
            <person name="Lichtner F.J."/>
        </authorList>
    </citation>
    <scope>NUCLEOTIDE SEQUENCE [LARGE SCALE GENOMIC DNA]</scope>
    <source>
        <strain evidence="2 3">120213</strain>
    </source>
</reference>